<protein>
    <submittedName>
        <fullName evidence="3">Uncharacterized protein</fullName>
    </submittedName>
</protein>
<evidence type="ECO:0000256" key="1">
    <source>
        <dbReference type="SAM" id="MobiDB-lite"/>
    </source>
</evidence>
<accession>A0A261XYC7</accession>
<gene>
    <name evidence="3" type="ORF">BZG36_04495</name>
</gene>
<dbReference type="EMBL" id="MVBO01000088">
    <property type="protein sequence ID" value="OZJ03376.1"/>
    <property type="molecule type" value="Genomic_DNA"/>
</dbReference>
<dbReference type="InterPro" id="IPR046368">
    <property type="entry name" value="Tag1"/>
</dbReference>
<evidence type="ECO:0000313" key="3">
    <source>
        <dbReference type="EMBL" id="OZJ03376.1"/>
    </source>
</evidence>
<sequence>MNESTEDLAGHARGVSEQPVAQTEKPRRFYRKRKFWYICVPVNVILIIVIVLITLFVILPKIAQIIINGSSLTVNKVAISFQNPSSSSPSKRDTTDYNSTFWQTLDAKLSNTGPFSATIDFPNPINVQWEGNNLGSLTLDSVYVSGGGGSFTQTKQFNVTDQNTFANFTKYLVNAETFTWDLSTKINLIALGRSIDNLDMQKSITLNGINGFPGVKVLNFSAPNDSSDGGINIQIETLLSNPSSLQMQLGTIALAISFNGTYIGPVSAQGVTMMQGDNNVTLTGRIVPQNDTTAVNQLFSNYVSGKTSNTTATGVSAAPDGVHPVTWLSEGFQAVHLTAPLAAPQGLQLITGLNIGSMALAFTPQTAYSPQTSANNVVANYQIPFGFSLNFTNIQNDLGVAMPNGSIAVLSSGWVPATSNVTSHTVQFDLTPAAPLNVINGQQGAFNSFSAQLTLDSKVNFTAVGNASVQANTTIGHVTLTGIPFNTSTYLQGLQGLAAKPPTINSLDVVNGQSTHLDLALGLTVNNPSNLKISTGDVTLAFLYQTSNLGAVTMSNLTLDIGDNVLNATGTFDPNSSQDGMNLLTTFVAGQDNGVSVAGSENSTAVDSLKQGFSGVQLGTTLPGLKTKLIDSAALTILNNTIQTNVTNTLVTLSNPFTAGLKITTVKSTVTYKTLPVGSINADMSSNPIVVNGKTNGTSPPIPITLNLEPSAVALLLRELAVDAGLNTDPLDALLDLGGFSIGQKQIAADPSLFTGFNLVTFVEQAMSKLVINLNLNSNIEIGAYQTTLSYQQQNVPTKTDPTIANLIPVVGQPLVQSIVNQSKLSFSTIVLSSPTENSFNVQMKGTITNTGPLTAQIAFSQPLNVAWQGKTLGHVSMTPVTATPSSGATIDTTGDFTITDVGAMEAFTAYMLNNDAFTWDISAAGLEVTSLGYTFTGISFGKSVSLQGMGGLKGDVTIAGFNLPSNDPAGGITLTVSTVIKNPSSVGVNLEGLGFENYFENVDIGPAGATNVLLAPLATSNLTMQGRLIPQSGTGLQAVNNLFDNYLNGTESPLTIVGSYGSGPNGQVSWLSNAFKTLKIDNVMLPAGHNLNLIPSVTLEQLTLNFTTSTAYSPDSSSNKLVAGFQSPFGFPLDVQKISQVATVKVGGQDMATLNIPQVPAVTDQSAHTITLGYSNIPFAINSNAHSLFNSFTKALTLTNGGPFELAGTANAMASTAIGDLTLDGLKFDVQTTLAGFNDFGGSVTLSGVNIMSANAQETTIQLITTMNNPSLITISVGDVQFYVYYQNFEIGMVKITGLTLKPGQNQVPTTFLLAEPTTSQGQQIGVEFLSQYLSATGAQIPLEIKGSQDSTPIASLMDGFAGVDLHTTLTGLTDKLIISSHVTVTAVDFLTGTAQAQFTLYNPVGVSYSLGVLSANVTYGNLELTSFTHDFGYQFTVQPKSQGTSPTIDVPLKMSTALQLLPDLLAGKTTFPVFIQQQTTLLVGNGFKAGLVYSQNNVPLSIEVDFAGIPIIGGKINAASLPASFLQSVEQALGGDLSKIESIFTNIPGLTPATSVVSNVTSAVGSIAAKVTPAASAVTSAAGGIAGAITSALNIPGAATSQAPAALNTPAAKAGTTTTTSCQGLGCILG</sequence>
<comment type="caution">
    <text evidence="3">The sequence shown here is derived from an EMBL/GenBank/DDBJ whole genome shotgun (WGS) entry which is preliminary data.</text>
</comment>
<reference evidence="3 4" key="1">
    <citation type="journal article" date="2017" name="Mycologia">
        <title>Bifiguratus adelaidae, gen. et sp. nov., a new member of Mucoromycotina in endophytic and soil-dwelling habitats.</title>
        <authorList>
            <person name="Torres-Cruz T.J."/>
            <person name="Billingsley Tobias T.L."/>
            <person name="Almatruk M."/>
            <person name="Hesse C."/>
            <person name="Kuske C.R."/>
            <person name="Desiro A."/>
            <person name="Benucci G.M."/>
            <person name="Bonito G."/>
            <person name="Stajich J.E."/>
            <person name="Dunlap C."/>
            <person name="Arnold A.E."/>
            <person name="Porras-Alfaro A."/>
        </authorList>
    </citation>
    <scope>NUCLEOTIDE SEQUENCE [LARGE SCALE GENOMIC DNA]</scope>
    <source>
        <strain evidence="3 4">AZ0501</strain>
    </source>
</reference>
<keyword evidence="2" id="KW-0472">Membrane</keyword>
<name>A0A261XYC7_9FUNG</name>
<feature type="transmembrane region" description="Helical" evidence="2">
    <location>
        <begin position="35"/>
        <end position="59"/>
    </location>
</feature>
<evidence type="ECO:0000256" key="2">
    <source>
        <dbReference type="SAM" id="Phobius"/>
    </source>
</evidence>
<dbReference type="OrthoDB" id="10039566at2759"/>
<dbReference type="Pfam" id="PF12505">
    <property type="entry name" value="DUF3712"/>
    <property type="match status" value="4"/>
</dbReference>
<keyword evidence="2" id="KW-0812">Transmembrane</keyword>
<dbReference type="Proteomes" id="UP000242875">
    <property type="component" value="Unassembled WGS sequence"/>
</dbReference>
<dbReference type="PANTHER" id="PTHR35895:SF1">
    <property type="entry name" value="LIPID-BINDING SERUM GLYCOPROTEIN C-TERMINAL DOMAIN-CONTAINING PROTEIN"/>
    <property type="match status" value="1"/>
</dbReference>
<keyword evidence="4" id="KW-1185">Reference proteome</keyword>
<dbReference type="InterPro" id="IPR022185">
    <property type="entry name" value="DUF3712"/>
</dbReference>
<dbReference type="GO" id="GO:0000329">
    <property type="term" value="C:fungal-type vacuole membrane"/>
    <property type="evidence" value="ECO:0007669"/>
    <property type="project" value="InterPro"/>
</dbReference>
<dbReference type="PANTHER" id="PTHR35895">
    <property type="entry name" value="CHROMOSOME 16, WHOLE GENOME SHOTGUN SEQUENCE"/>
    <property type="match status" value="1"/>
</dbReference>
<organism evidence="3 4">
    <name type="scientific">Bifiguratus adelaidae</name>
    <dbReference type="NCBI Taxonomy" id="1938954"/>
    <lineage>
        <taxon>Eukaryota</taxon>
        <taxon>Fungi</taxon>
        <taxon>Fungi incertae sedis</taxon>
        <taxon>Mucoromycota</taxon>
        <taxon>Mucoromycotina</taxon>
        <taxon>Endogonomycetes</taxon>
        <taxon>Endogonales</taxon>
        <taxon>Endogonales incertae sedis</taxon>
        <taxon>Bifiguratus</taxon>
    </lineage>
</organism>
<feature type="region of interest" description="Disordered" evidence="1">
    <location>
        <begin position="1"/>
        <end position="20"/>
    </location>
</feature>
<evidence type="ECO:0000313" key="4">
    <source>
        <dbReference type="Proteomes" id="UP000242875"/>
    </source>
</evidence>
<keyword evidence="2" id="KW-1133">Transmembrane helix</keyword>
<proteinExistence type="predicted"/>